<dbReference type="KEGG" id="psco:LY89DRAFT_743709"/>
<evidence type="ECO:0000256" key="1">
    <source>
        <dbReference type="SAM" id="SignalP"/>
    </source>
</evidence>
<feature type="chain" id="PRO_5007287819" description="Secreted protein" evidence="1">
    <location>
        <begin position="23"/>
        <end position="99"/>
    </location>
</feature>
<dbReference type="GeneID" id="28830695"/>
<protein>
    <recommendedName>
        <fullName evidence="4">Secreted protein</fullName>
    </recommendedName>
</protein>
<dbReference type="Proteomes" id="UP000070700">
    <property type="component" value="Unassembled WGS sequence"/>
</dbReference>
<proteinExistence type="predicted"/>
<dbReference type="RefSeq" id="XP_018060919.1">
    <property type="nucleotide sequence ID" value="XM_018220969.1"/>
</dbReference>
<sequence length="99" mass="11340">MCLYATIFFIGYCLGICCSTEAQDSEEDNMSEQYVQYGDPLLPSPSSPAYAQANEQTPLLPRADRLRKFSPRGSQKRVTSWVLTLEREQVERKRVTDEQ</sequence>
<dbReference type="AlphaFoldDB" id="A0A132B3R4"/>
<dbReference type="InParanoid" id="A0A132B3R4"/>
<keyword evidence="1" id="KW-0732">Signal</keyword>
<name>A0A132B3R4_MOLSC</name>
<organism evidence="2 3">
    <name type="scientific">Mollisia scopiformis</name>
    <name type="common">Conifer needle endophyte fungus</name>
    <name type="synonym">Phialocephala scopiformis</name>
    <dbReference type="NCBI Taxonomy" id="149040"/>
    <lineage>
        <taxon>Eukaryota</taxon>
        <taxon>Fungi</taxon>
        <taxon>Dikarya</taxon>
        <taxon>Ascomycota</taxon>
        <taxon>Pezizomycotina</taxon>
        <taxon>Leotiomycetes</taxon>
        <taxon>Helotiales</taxon>
        <taxon>Mollisiaceae</taxon>
        <taxon>Mollisia</taxon>
    </lineage>
</organism>
<keyword evidence="3" id="KW-1185">Reference proteome</keyword>
<feature type="signal peptide" evidence="1">
    <location>
        <begin position="1"/>
        <end position="22"/>
    </location>
</feature>
<dbReference type="EMBL" id="KQ947445">
    <property type="protein sequence ID" value="KUJ06564.1"/>
    <property type="molecule type" value="Genomic_DNA"/>
</dbReference>
<evidence type="ECO:0000313" key="2">
    <source>
        <dbReference type="EMBL" id="KUJ06564.1"/>
    </source>
</evidence>
<evidence type="ECO:0000313" key="3">
    <source>
        <dbReference type="Proteomes" id="UP000070700"/>
    </source>
</evidence>
<evidence type="ECO:0008006" key="4">
    <source>
        <dbReference type="Google" id="ProtNLM"/>
    </source>
</evidence>
<accession>A0A132B3R4</accession>
<gene>
    <name evidence="2" type="ORF">LY89DRAFT_743709</name>
</gene>
<reference evidence="2 3" key="1">
    <citation type="submission" date="2015-10" db="EMBL/GenBank/DDBJ databases">
        <title>Full genome of DAOMC 229536 Phialocephala scopiformis, a fungal endophyte of spruce producing the potent anti-insectan compound rugulosin.</title>
        <authorList>
            <consortium name="DOE Joint Genome Institute"/>
            <person name="Walker A.K."/>
            <person name="Frasz S.L."/>
            <person name="Seifert K.A."/>
            <person name="Miller J.D."/>
            <person name="Mondo S.J."/>
            <person name="Labutti K."/>
            <person name="Lipzen A."/>
            <person name="Dockter R."/>
            <person name="Kennedy M."/>
            <person name="Grigoriev I.V."/>
            <person name="Spatafora J.W."/>
        </authorList>
    </citation>
    <scope>NUCLEOTIDE SEQUENCE [LARGE SCALE GENOMIC DNA]</scope>
    <source>
        <strain evidence="2 3">CBS 120377</strain>
    </source>
</reference>